<accession>A0A2N9G975</accession>
<feature type="region of interest" description="Disordered" evidence="1">
    <location>
        <begin position="131"/>
        <end position="151"/>
    </location>
</feature>
<dbReference type="InterPro" id="IPR000477">
    <property type="entry name" value="RT_dom"/>
</dbReference>
<organism evidence="3">
    <name type="scientific">Fagus sylvatica</name>
    <name type="common">Beechnut</name>
    <dbReference type="NCBI Taxonomy" id="28930"/>
    <lineage>
        <taxon>Eukaryota</taxon>
        <taxon>Viridiplantae</taxon>
        <taxon>Streptophyta</taxon>
        <taxon>Embryophyta</taxon>
        <taxon>Tracheophyta</taxon>
        <taxon>Spermatophyta</taxon>
        <taxon>Magnoliopsida</taxon>
        <taxon>eudicotyledons</taxon>
        <taxon>Gunneridae</taxon>
        <taxon>Pentapetalae</taxon>
        <taxon>rosids</taxon>
        <taxon>fabids</taxon>
        <taxon>Fagales</taxon>
        <taxon>Fagaceae</taxon>
        <taxon>Fagus</taxon>
    </lineage>
</organism>
<feature type="compositionally biased region" description="Basic and acidic residues" evidence="1">
    <location>
        <begin position="186"/>
        <end position="201"/>
    </location>
</feature>
<evidence type="ECO:0000313" key="3">
    <source>
        <dbReference type="EMBL" id="SPC95968.1"/>
    </source>
</evidence>
<evidence type="ECO:0000259" key="2">
    <source>
        <dbReference type="PROSITE" id="PS50878"/>
    </source>
</evidence>
<dbReference type="Gene3D" id="3.60.10.10">
    <property type="entry name" value="Endonuclease/exonuclease/phosphatase"/>
    <property type="match status" value="1"/>
</dbReference>
<dbReference type="InterPro" id="IPR052343">
    <property type="entry name" value="Retrotransposon-Effector_Assoc"/>
</dbReference>
<sequence length="891" mass="100580">MDPYNITEQKGRFQGSLWVGLSGLRWLLDVFAKLRNPNQTSEGFFEFHHDGYRMLEFSCHANRGGRFVEVSEYHGGNQRGSIRVPEGRRGAGWSVFEFQVRKSFLGETKQPPLAHAPSRQGNDAGVGVEEKWAGNHAKRRRMAENEPRPTRTQRFVWKPISKTIRITLENGSRTVSWISLGSGNGPEDKQISALKPKDGPHEVGPGLLETHSKGKEPAVHPSRNVLETLTEEESLSDDDDSEVVWHCEGSGSEERTDEAPIQGILPARATTEVVEASSPRSVVSVTPIEPQLVLSTVPADVTPHQTSELNQEELAVAVVVEEGTTSLMESLTMVLYDGVGEGSSSPLSCTPLNMVNPPVGSQGTEIIVEGIDALSQPSRWVAWHMNMFRKQIGVSIKGHKMECLALLRKIEEDRKPKVNHKGVRSTTRKGSRELRRDEVGWHGYPDGSEPVGQLAYVVVGQFTISCYWHGLVDDFDWVCSGVYGPHFEESRLLCWEELSSIRQHWAVPWCIVGDFNAIRTPSERLGGKSSFKFENIWLKEEGSVDKVQNWWSRYEFVGTPSFVLACKLKALKEWNKDTFGDIHYKKSCYMRDILDLDVKEGREGLSPNEQQLREVLKGEVIQLAHMAEISWRQKSRAIWLKEGDNNTRFFHQVANSNRRRNYLGSLESESWRPEADGLDFDSIDPIDRDLLEKPFDREEVVQVLQNLQADKAPGPDGFTMAFFQKCWRVVEMDVMAFFGEVYEFSKFEKSLNATFISLIPKKINAVNIREFRPISLIGCIYKLLAKVLANHLALVLDGIISKSQNSFVGGRKILDSMLIANECLDSKLKSHIPGLICKLDIEKAYDHVNWDCLYSLLDRMGFGSRWISWMRACTSTVRFSVLVNGSPTGFF</sequence>
<dbReference type="PANTHER" id="PTHR46890">
    <property type="entry name" value="NON-LTR RETROLELEMENT REVERSE TRANSCRIPTASE-LIKE PROTEIN-RELATED"/>
    <property type="match status" value="1"/>
</dbReference>
<dbReference type="EMBL" id="OIVN01001624">
    <property type="protein sequence ID" value="SPC95968.1"/>
    <property type="molecule type" value="Genomic_DNA"/>
</dbReference>
<feature type="domain" description="Reverse transcriptase" evidence="2">
    <location>
        <begin position="740"/>
        <end position="891"/>
    </location>
</feature>
<gene>
    <name evidence="3" type="ORF">FSB_LOCUS23850</name>
</gene>
<dbReference type="InterPro" id="IPR036691">
    <property type="entry name" value="Endo/exonu/phosph_ase_sf"/>
</dbReference>
<dbReference type="AlphaFoldDB" id="A0A2N9G975"/>
<protein>
    <recommendedName>
        <fullName evidence="2">Reverse transcriptase domain-containing protein</fullName>
    </recommendedName>
</protein>
<feature type="region of interest" description="Disordered" evidence="1">
    <location>
        <begin position="180"/>
        <end position="221"/>
    </location>
</feature>
<dbReference type="Pfam" id="PF00078">
    <property type="entry name" value="RVT_1"/>
    <property type="match status" value="1"/>
</dbReference>
<reference evidence="3" key="1">
    <citation type="submission" date="2018-02" db="EMBL/GenBank/DDBJ databases">
        <authorList>
            <person name="Cohen D.B."/>
            <person name="Kent A.D."/>
        </authorList>
    </citation>
    <scope>NUCLEOTIDE SEQUENCE</scope>
</reference>
<dbReference type="SUPFAM" id="SSF56219">
    <property type="entry name" value="DNase I-like"/>
    <property type="match status" value="1"/>
</dbReference>
<proteinExistence type="predicted"/>
<evidence type="ECO:0000256" key="1">
    <source>
        <dbReference type="SAM" id="MobiDB-lite"/>
    </source>
</evidence>
<dbReference type="PANTHER" id="PTHR46890:SF1">
    <property type="entry name" value="REVERSE TRANSCRIPTASE DOMAIN-CONTAINING PROTEIN"/>
    <property type="match status" value="1"/>
</dbReference>
<dbReference type="PROSITE" id="PS50878">
    <property type="entry name" value="RT_POL"/>
    <property type="match status" value="1"/>
</dbReference>
<name>A0A2N9G975_FAGSY</name>